<dbReference type="EMBL" id="ABJB010585775">
    <property type="status" value="NOT_ANNOTATED_CDS"/>
    <property type="molecule type" value="Genomic_DNA"/>
</dbReference>
<proteinExistence type="predicted"/>
<dbReference type="VEuPathDB" id="VectorBase:ISCI008532"/>
<dbReference type="PaxDb" id="6945-B7Q1S4"/>
<keyword evidence="4" id="KW-1185">Reference proteome</keyword>
<evidence type="ECO:0000313" key="2">
    <source>
        <dbReference type="EMBL" id="EEC12796.1"/>
    </source>
</evidence>
<dbReference type="VEuPathDB" id="VectorBase:ISCW008532"/>
<dbReference type="HOGENOM" id="CLU_2415722_0_0_1"/>
<feature type="region of interest" description="Disordered" evidence="1">
    <location>
        <begin position="47"/>
        <end position="92"/>
    </location>
</feature>
<dbReference type="EMBL" id="DS839201">
    <property type="protein sequence ID" value="EEC12796.1"/>
    <property type="molecule type" value="Genomic_DNA"/>
</dbReference>
<evidence type="ECO:0000256" key="1">
    <source>
        <dbReference type="SAM" id="MobiDB-lite"/>
    </source>
</evidence>
<evidence type="ECO:0000313" key="4">
    <source>
        <dbReference type="Proteomes" id="UP000001555"/>
    </source>
</evidence>
<feature type="region of interest" description="Disordered" evidence="1">
    <location>
        <begin position="1"/>
        <end position="34"/>
    </location>
</feature>
<dbReference type="InParanoid" id="B7Q1S4"/>
<organism>
    <name type="scientific">Ixodes scapularis</name>
    <name type="common">Black-legged tick</name>
    <name type="synonym">Deer tick</name>
    <dbReference type="NCBI Taxonomy" id="6945"/>
    <lineage>
        <taxon>Eukaryota</taxon>
        <taxon>Metazoa</taxon>
        <taxon>Ecdysozoa</taxon>
        <taxon>Arthropoda</taxon>
        <taxon>Chelicerata</taxon>
        <taxon>Arachnida</taxon>
        <taxon>Acari</taxon>
        <taxon>Parasitiformes</taxon>
        <taxon>Ixodida</taxon>
        <taxon>Ixodoidea</taxon>
        <taxon>Ixodidae</taxon>
        <taxon>Ixodinae</taxon>
        <taxon>Ixodes</taxon>
    </lineage>
</organism>
<dbReference type="Proteomes" id="UP000001555">
    <property type="component" value="Unassembled WGS sequence"/>
</dbReference>
<reference evidence="3" key="2">
    <citation type="submission" date="2020-05" db="UniProtKB">
        <authorList>
            <consortium name="EnsemblMetazoa"/>
        </authorList>
    </citation>
    <scope>IDENTIFICATION</scope>
    <source>
        <strain evidence="3">wikel</strain>
    </source>
</reference>
<reference evidence="2 4" key="1">
    <citation type="submission" date="2008-03" db="EMBL/GenBank/DDBJ databases">
        <title>Annotation of Ixodes scapularis.</title>
        <authorList>
            <consortium name="Ixodes scapularis Genome Project Consortium"/>
            <person name="Caler E."/>
            <person name="Hannick L.I."/>
            <person name="Bidwell S."/>
            <person name="Joardar V."/>
            <person name="Thiagarajan M."/>
            <person name="Amedeo P."/>
            <person name="Galinsky K.J."/>
            <person name="Schobel S."/>
            <person name="Inman J."/>
            <person name="Hostetler J."/>
            <person name="Miller J."/>
            <person name="Hammond M."/>
            <person name="Megy K."/>
            <person name="Lawson D."/>
            <person name="Kodira C."/>
            <person name="Sutton G."/>
            <person name="Meyer J."/>
            <person name="Hill C.A."/>
            <person name="Birren B."/>
            <person name="Nene V."/>
            <person name="Collins F."/>
            <person name="Alarcon-Chaidez F."/>
            <person name="Wikel S."/>
            <person name="Strausberg R."/>
        </authorList>
    </citation>
    <scope>NUCLEOTIDE SEQUENCE [LARGE SCALE GENOMIC DNA]</scope>
    <source>
        <strain evidence="4">Wikel</strain>
        <strain evidence="2">Wikel colony</strain>
    </source>
</reference>
<sequence>MEACKGQTAKPTVTRLSETKDANPSEVIFPPSTPIGKEELRIFAQTKGSVVQPSRDDFSAPDQMDTPTVDTIAPKGSKEPRKAGGTAGHQHE</sequence>
<protein>
    <submittedName>
        <fullName evidence="2 3">Uncharacterized protein</fullName>
    </submittedName>
</protein>
<dbReference type="EnsemblMetazoa" id="ISCW008532-RA">
    <property type="protein sequence ID" value="ISCW008532-PA"/>
    <property type="gene ID" value="ISCW008532"/>
</dbReference>
<dbReference type="AlphaFoldDB" id="B7Q1S4"/>
<gene>
    <name evidence="2" type="ORF">IscW_ISCW008532</name>
</gene>
<evidence type="ECO:0000313" key="3">
    <source>
        <dbReference type="EnsemblMetazoa" id="ISCW008532-PA"/>
    </source>
</evidence>
<name>B7Q1S4_IXOSC</name>
<accession>B7Q1S4</accession>